<sequence>MARIVNSKTSLSNSKLIDNIKFQRITEVEQKYSPFELQLKISHLKKELDQLLVDIDKQGKVLAKNMTLKDLKKYRSLISSFIKKATEEMYNLKILNGDYFNPHKQYLVIEKIDEQLEEITQNLLEEEKDNLFILDKINYIKGLLINIAI</sequence>
<dbReference type="Pfam" id="PF03885">
    <property type="entry name" value="DUF327"/>
    <property type="match status" value="1"/>
</dbReference>
<dbReference type="SUPFAM" id="SSF158397">
    <property type="entry name" value="TM1646-like"/>
    <property type="match status" value="1"/>
</dbReference>
<dbReference type="EMBL" id="FOIF01000081">
    <property type="protein sequence ID" value="SET20456.1"/>
    <property type="molecule type" value="Genomic_DNA"/>
</dbReference>
<dbReference type="InterPro" id="IPR024042">
    <property type="entry name" value="TM1646-like_dom_sf"/>
</dbReference>
<evidence type="ECO:0008006" key="3">
    <source>
        <dbReference type="Google" id="ProtNLM"/>
    </source>
</evidence>
<evidence type="ECO:0000313" key="2">
    <source>
        <dbReference type="Proteomes" id="UP000243819"/>
    </source>
</evidence>
<evidence type="ECO:0000313" key="1">
    <source>
        <dbReference type="EMBL" id="SET20456.1"/>
    </source>
</evidence>
<keyword evidence="2" id="KW-1185">Reference proteome</keyword>
<dbReference type="STRING" id="1120990.SAMN03080614_10812"/>
<dbReference type="Gene3D" id="1.20.120.490">
    <property type="entry name" value="Hypothetical protein TM1646-like domain"/>
    <property type="match status" value="1"/>
</dbReference>
<gene>
    <name evidence="1" type="ORF">SAMN03080614_10812</name>
</gene>
<proteinExistence type="predicted"/>
<protein>
    <recommendedName>
        <fullName evidence="3">DUF327 domain-containing protein</fullName>
    </recommendedName>
</protein>
<dbReference type="AlphaFoldDB" id="A0A1I0CLF5"/>
<name>A0A1I0CLF5_9FIRM</name>
<dbReference type="InterPro" id="IPR005585">
    <property type="entry name" value="DUF327"/>
</dbReference>
<dbReference type="OrthoDB" id="1680946at2"/>
<reference evidence="2" key="1">
    <citation type="submission" date="2016-10" db="EMBL/GenBank/DDBJ databases">
        <authorList>
            <person name="Varghese N."/>
            <person name="Submissions S."/>
        </authorList>
    </citation>
    <scope>NUCLEOTIDE SEQUENCE [LARGE SCALE GENOMIC DNA]</scope>
    <source>
        <strain evidence="2">DSM 13577</strain>
    </source>
</reference>
<accession>A0A1I0CLF5</accession>
<organism evidence="1 2">
    <name type="scientific">Anaerobranca gottschalkii DSM 13577</name>
    <dbReference type="NCBI Taxonomy" id="1120990"/>
    <lineage>
        <taxon>Bacteria</taxon>
        <taxon>Bacillati</taxon>
        <taxon>Bacillota</taxon>
        <taxon>Clostridia</taxon>
        <taxon>Eubacteriales</taxon>
        <taxon>Proteinivoracaceae</taxon>
        <taxon>Anaerobranca</taxon>
    </lineage>
</organism>
<dbReference type="Proteomes" id="UP000243819">
    <property type="component" value="Unassembled WGS sequence"/>
</dbReference>
<dbReference type="RefSeq" id="WP_091351546.1">
    <property type="nucleotide sequence ID" value="NZ_FOIF01000081.1"/>
</dbReference>